<dbReference type="PANTHER" id="PTHR30237">
    <property type="entry name" value="MURAMOYLTETRAPEPTIDE CARBOXYPEPTIDASE"/>
    <property type="match status" value="1"/>
</dbReference>
<sequence length="310" mass="34032">MKEMCRPARLSAGDTIGIIAPASCGEYEKIVEAARFFEQKGLRIRYGEAIAKRHGYLAGTDRERIDDLQRMFADPEVKAIFCARGGYGTGRIAAELDYELIAQNPKIFWGYSDITFLHVALQQKAGLVTFHGPMLTSDIAVEQPDPLTLQTFEQLFAPQPLCYDESISPLQTLVEGEAEGTIIGGNLCLLVSTLGTEFEIDTKGKLLLIEEVDEEPYRIDRMLNQLKMAGKFADAAGILLCDFSNCGPMKRQESLTLEQVFADHVVPAGKPTLLGFRIGHCSPNLAVPFGVKARLSTTNKSLTIEEAGVL</sequence>
<name>A0A938XWL7_9BACL</name>
<dbReference type="Gene3D" id="3.40.50.10740">
    <property type="entry name" value="Class I glutamine amidotransferase-like"/>
    <property type="match status" value="1"/>
</dbReference>
<dbReference type="SUPFAM" id="SSF52317">
    <property type="entry name" value="Class I glutamine amidotransferase-like"/>
    <property type="match status" value="1"/>
</dbReference>
<comment type="similarity">
    <text evidence="1">Belongs to the peptidase S66 family.</text>
</comment>
<dbReference type="InterPro" id="IPR040921">
    <property type="entry name" value="Peptidase_S66C"/>
</dbReference>
<dbReference type="PIRSF" id="PIRSF028757">
    <property type="entry name" value="LD-carboxypeptidase"/>
    <property type="match status" value="1"/>
</dbReference>
<keyword evidence="10" id="KW-1185">Reference proteome</keyword>
<protein>
    <submittedName>
        <fullName evidence="9">Muramoyltetrapeptide carboxypeptidase</fullName>
        <ecNumber evidence="9">3.4.17.13</ecNumber>
    </submittedName>
</protein>
<dbReference type="EMBL" id="JAFBEB010000002">
    <property type="protein sequence ID" value="MBM7589256.1"/>
    <property type="molecule type" value="Genomic_DNA"/>
</dbReference>
<dbReference type="EC" id="3.4.17.13" evidence="9"/>
<evidence type="ECO:0000256" key="2">
    <source>
        <dbReference type="ARBA" id="ARBA00022645"/>
    </source>
</evidence>
<dbReference type="InterPro" id="IPR027461">
    <property type="entry name" value="Carboxypeptidase_A_C_sf"/>
</dbReference>
<dbReference type="CDD" id="cd07025">
    <property type="entry name" value="Peptidase_S66"/>
    <property type="match status" value="1"/>
</dbReference>
<dbReference type="InterPro" id="IPR029062">
    <property type="entry name" value="Class_I_gatase-like"/>
</dbReference>
<dbReference type="GO" id="GO:0106415">
    <property type="term" value="F:muramoyltetrapeptide carboxypeptidase activity"/>
    <property type="evidence" value="ECO:0007669"/>
    <property type="project" value="UniProtKB-EC"/>
</dbReference>
<dbReference type="GO" id="GO:0006508">
    <property type="term" value="P:proteolysis"/>
    <property type="evidence" value="ECO:0007669"/>
    <property type="project" value="UniProtKB-KW"/>
</dbReference>
<dbReference type="GO" id="GO:0008236">
    <property type="term" value="F:serine-type peptidase activity"/>
    <property type="evidence" value="ECO:0007669"/>
    <property type="project" value="UniProtKB-KW"/>
</dbReference>
<dbReference type="Pfam" id="PF02016">
    <property type="entry name" value="Peptidase_S66"/>
    <property type="match status" value="1"/>
</dbReference>
<proteinExistence type="inferred from homology"/>
<evidence type="ECO:0000259" key="8">
    <source>
        <dbReference type="Pfam" id="PF17676"/>
    </source>
</evidence>
<feature type="domain" description="LD-carboxypeptidase N-terminal" evidence="7">
    <location>
        <begin position="16"/>
        <end position="132"/>
    </location>
</feature>
<dbReference type="Pfam" id="PF17676">
    <property type="entry name" value="Peptidase_S66C"/>
    <property type="match status" value="1"/>
</dbReference>
<evidence type="ECO:0000259" key="7">
    <source>
        <dbReference type="Pfam" id="PF02016"/>
    </source>
</evidence>
<feature type="active site" description="Nucleophile" evidence="6">
    <location>
        <position position="112"/>
    </location>
</feature>
<feature type="active site" description="Charge relay system" evidence="6">
    <location>
        <position position="280"/>
    </location>
</feature>
<dbReference type="InterPro" id="IPR040449">
    <property type="entry name" value="Peptidase_S66_N"/>
</dbReference>
<accession>A0A938XWL7</accession>
<dbReference type="InterPro" id="IPR027478">
    <property type="entry name" value="LdcA_N"/>
</dbReference>
<dbReference type="Proteomes" id="UP000717624">
    <property type="component" value="Unassembled WGS sequence"/>
</dbReference>
<evidence type="ECO:0000313" key="9">
    <source>
        <dbReference type="EMBL" id="MBM7589256.1"/>
    </source>
</evidence>
<comment type="caution">
    <text evidence="9">The sequence shown here is derived from an EMBL/GenBank/DDBJ whole genome shotgun (WGS) entry which is preliminary data.</text>
</comment>
<dbReference type="SUPFAM" id="SSF141986">
    <property type="entry name" value="LD-carboxypeptidase A C-terminal domain-like"/>
    <property type="match status" value="1"/>
</dbReference>
<organism evidence="9 10">
    <name type="scientific">Brevibacillus fulvus</name>
    <dbReference type="NCBI Taxonomy" id="1125967"/>
    <lineage>
        <taxon>Bacteria</taxon>
        <taxon>Bacillati</taxon>
        <taxon>Bacillota</taxon>
        <taxon>Bacilli</taxon>
        <taxon>Bacillales</taxon>
        <taxon>Paenibacillaceae</taxon>
        <taxon>Brevibacillus</taxon>
    </lineage>
</organism>
<evidence type="ECO:0000256" key="4">
    <source>
        <dbReference type="ARBA" id="ARBA00022801"/>
    </source>
</evidence>
<keyword evidence="2 9" id="KW-0121">Carboxypeptidase</keyword>
<keyword evidence="4 9" id="KW-0378">Hydrolase</keyword>
<dbReference type="AlphaFoldDB" id="A0A938XWL7"/>
<evidence type="ECO:0000313" key="10">
    <source>
        <dbReference type="Proteomes" id="UP000717624"/>
    </source>
</evidence>
<feature type="domain" description="LD-carboxypeptidase C-terminal" evidence="8">
    <location>
        <begin position="179"/>
        <end position="295"/>
    </location>
</feature>
<gene>
    <name evidence="9" type="ORF">JOD01_000854</name>
</gene>
<keyword evidence="3" id="KW-0645">Protease</keyword>
<evidence type="ECO:0000256" key="6">
    <source>
        <dbReference type="PIRSR" id="PIRSR028757-1"/>
    </source>
</evidence>
<evidence type="ECO:0000256" key="5">
    <source>
        <dbReference type="ARBA" id="ARBA00022825"/>
    </source>
</evidence>
<dbReference type="RefSeq" id="WP_204516987.1">
    <property type="nucleotide sequence ID" value="NZ_BAABIN010000015.1"/>
</dbReference>
<evidence type="ECO:0000256" key="1">
    <source>
        <dbReference type="ARBA" id="ARBA00010233"/>
    </source>
</evidence>
<dbReference type="PANTHER" id="PTHR30237:SF2">
    <property type="entry name" value="MUREIN TETRAPEPTIDE CARBOXYPEPTIDASE"/>
    <property type="match status" value="1"/>
</dbReference>
<evidence type="ECO:0000256" key="3">
    <source>
        <dbReference type="ARBA" id="ARBA00022670"/>
    </source>
</evidence>
<reference evidence="9" key="1">
    <citation type="submission" date="2021-01" db="EMBL/GenBank/DDBJ databases">
        <title>Genomic Encyclopedia of Type Strains, Phase IV (KMG-IV): sequencing the most valuable type-strain genomes for metagenomic binning, comparative biology and taxonomic classification.</title>
        <authorList>
            <person name="Goeker M."/>
        </authorList>
    </citation>
    <scope>NUCLEOTIDE SEQUENCE</scope>
    <source>
        <strain evidence="9">DSM 25523</strain>
    </source>
</reference>
<feature type="active site" description="Charge relay system" evidence="6">
    <location>
        <position position="210"/>
    </location>
</feature>
<dbReference type="Gene3D" id="3.50.30.60">
    <property type="entry name" value="LD-carboxypeptidase A C-terminal domain-like"/>
    <property type="match status" value="1"/>
</dbReference>
<dbReference type="InterPro" id="IPR003507">
    <property type="entry name" value="S66_fam"/>
</dbReference>
<keyword evidence="5" id="KW-0720">Serine protease</keyword>